<feature type="region of interest" description="Disordered" evidence="6">
    <location>
        <begin position="133"/>
        <end position="517"/>
    </location>
</feature>
<feature type="compositionally biased region" description="Basic and acidic residues" evidence="6">
    <location>
        <begin position="180"/>
        <end position="191"/>
    </location>
</feature>
<dbReference type="InterPro" id="IPR001680">
    <property type="entry name" value="WD40_rpt"/>
</dbReference>
<keyword evidence="2 5" id="KW-0853">WD repeat</keyword>
<feature type="compositionally biased region" description="Basic and acidic residues" evidence="6">
    <location>
        <begin position="251"/>
        <end position="269"/>
    </location>
</feature>
<accession>A0A0D6EKQ3</accession>
<feature type="compositionally biased region" description="Low complexity" evidence="6">
    <location>
        <begin position="333"/>
        <end position="365"/>
    </location>
</feature>
<dbReference type="CDD" id="cd00200">
    <property type="entry name" value="WD40"/>
    <property type="match status" value="1"/>
</dbReference>
<dbReference type="Gene3D" id="1.20.960.30">
    <property type="match status" value="1"/>
</dbReference>
<feature type="region of interest" description="Disordered" evidence="6">
    <location>
        <begin position="53"/>
        <end position="89"/>
    </location>
</feature>
<feature type="compositionally biased region" description="Low complexity" evidence="6">
    <location>
        <begin position="233"/>
        <end position="242"/>
    </location>
</feature>
<dbReference type="SUPFAM" id="SSF75011">
    <property type="entry name" value="3-carboxy-cis,cis-mucoante lactonizing enzyme"/>
    <property type="match status" value="1"/>
</dbReference>
<dbReference type="OrthoDB" id="10264639at2759"/>
<reference evidence="8" key="1">
    <citation type="submission" date="2015-02" db="EMBL/GenBank/DDBJ databases">
        <authorList>
            <person name="Gon?alves P."/>
        </authorList>
    </citation>
    <scope>NUCLEOTIDE SEQUENCE [LARGE SCALE GENOMIC DNA]</scope>
</reference>
<feature type="compositionally biased region" description="Basic and acidic residues" evidence="6">
    <location>
        <begin position="296"/>
        <end position="327"/>
    </location>
</feature>
<proteinExistence type="predicted"/>
<comment type="subcellular location">
    <subcellularLocation>
        <location evidence="1">Nucleus</location>
    </subcellularLocation>
</comment>
<evidence type="ECO:0000256" key="4">
    <source>
        <dbReference type="ARBA" id="ARBA00023242"/>
    </source>
</evidence>
<feature type="repeat" description="WD" evidence="5">
    <location>
        <begin position="600"/>
        <end position="631"/>
    </location>
</feature>
<dbReference type="SMART" id="SM00320">
    <property type="entry name" value="WD40"/>
    <property type="match status" value="8"/>
</dbReference>
<evidence type="ECO:0000256" key="3">
    <source>
        <dbReference type="ARBA" id="ARBA00022737"/>
    </source>
</evidence>
<dbReference type="GO" id="GO:0003714">
    <property type="term" value="F:transcription corepressor activity"/>
    <property type="evidence" value="ECO:0007669"/>
    <property type="project" value="InterPro"/>
</dbReference>
<dbReference type="PRINTS" id="PR00320">
    <property type="entry name" value="GPROTEINBRPT"/>
</dbReference>
<dbReference type="InterPro" id="IPR011047">
    <property type="entry name" value="Quinoprotein_ADH-like_sf"/>
</dbReference>
<gene>
    <name evidence="7" type="primary">SPOSA6832_02256</name>
</gene>
<feature type="repeat" description="WD" evidence="5">
    <location>
        <begin position="735"/>
        <end position="776"/>
    </location>
</feature>
<dbReference type="PANTHER" id="PTHR22846:SF2">
    <property type="entry name" value="F-BOX-LIKE_WD REPEAT-CONTAINING PROTEIN EBI"/>
    <property type="match status" value="1"/>
</dbReference>
<feature type="compositionally biased region" description="Basic and acidic residues" evidence="6">
    <location>
        <begin position="487"/>
        <end position="517"/>
    </location>
</feature>
<feature type="compositionally biased region" description="Basic and acidic residues" evidence="6">
    <location>
        <begin position="434"/>
        <end position="469"/>
    </location>
</feature>
<keyword evidence="3" id="KW-0677">Repeat</keyword>
<dbReference type="AlphaFoldDB" id="A0A0D6EKQ3"/>
<dbReference type="GO" id="GO:0034967">
    <property type="term" value="C:Set3 complex"/>
    <property type="evidence" value="ECO:0007669"/>
    <property type="project" value="TreeGrafter"/>
</dbReference>
<dbReference type="InterPro" id="IPR020472">
    <property type="entry name" value="WD40_PAC1"/>
</dbReference>
<dbReference type="InterPro" id="IPR019775">
    <property type="entry name" value="WD40_repeat_CS"/>
</dbReference>
<dbReference type="PROSITE" id="PS50294">
    <property type="entry name" value="WD_REPEATS_REGION"/>
    <property type="match status" value="4"/>
</dbReference>
<evidence type="ECO:0000256" key="1">
    <source>
        <dbReference type="ARBA" id="ARBA00004123"/>
    </source>
</evidence>
<name>A0A0D6EKQ3_SPOSA</name>
<dbReference type="InterPro" id="IPR015943">
    <property type="entry name" value="WD40/YVTN_repeat-like_dom_sf"/>
</dbReference>
<feature type="compositionally biased region" description="Pro residues" evidence="6">
    <location>
        <begin position="143"/>
        <end position="153"/>
    </location>
</feature>
<dbReference type="PROSITE" id="PS00678">
    <property type="entry name" value="WD_REPEATS_1"/>
    <property type="match status" value="1"/>
</dbReference>
<organism evidence="7 8">
    <name type="scientific">Sporidiobolus salmonicolor</name>
    <name type="common">Yeast-like fungus</name>
    <name type="synonym">Sporobolomyces salmonicolor</name>
    <dbReference type="NCBI Taxonomy" id="5005"/>
    <lineage>
        <taxon>Eukaryota</taxon>
        <taxon>Fungi</taxon>
        <taxon>Dikarya</taxon>
        <taxon>Basidiomycota</taxon>
        <taxon>Pucciniomycotina</taxon>
        <taxon>Microbotryomycetes</taxon>
        <taxon>Sporidiobolales</taxon>
        <taxon>Sporidiobolaceae</taxon>
        <taxon>Sporobolomyces</taxon>
    </lineage>
</organism>
<feature type="compositionally biased region" description="Basic and acidic residues" evidence="6">
    <location>
        <begin position="217"/>
        <end position="230"/>
    </location>
</feature>
<evidence type="ECO:0000313" key="7">
    <source>
        <dbReference type="EMBL" id="CEQ40602.1"/>
    </source>
</evidence>
<feature type="repeat" description="WD" evidence="5">
    <location>
        <begin position="641"/>
        <end position="682"/>
    </location>
</feature>
<feature type="compositionally biased region" description="Low complexity" evidence="6">
    <location>
        <begin position="154"/>
        <end position="174"/>
    </location>
</feature>
<dbReference type="GO" id="GO:0006357">
    <property type="term" value="P:regulation of transcription by RNA polymerase II"/>
    <property type="evidence" value="ECO:0007669"/>
    <property type="project" value="TreeGrafter"/>
</dbReference>
<feature type="repeat" description="WD" evidence="5">
    <location>
        <begin position="801"/>
        <end position="850"/>
    </location>
</feature>
<dbReference type="Pfam" id="PF00400">
    <property type="entry name" value="WD40"/>
    <property type="match status" value="7"/>
</dbReference>
<protein>
    <submittedName>
        <fullName evidence="7">SPOSA6832_02256-mRNA-1:cds</fullName>
    </submittedName>
</protein>
<dbReference type="EMBL" id="CENE01000007">
    <property type="protein sequence ID" value="CEQ40602.1"/>
    <property type="molecule type" value="Genomic_DNA"/>
</dbReference>
<feature type="compositionally biased region" description="Acidic residues" evidence="6">
    <location>
        <begin position="277"/>
        <end position="286"/>
    </location>
</feature>
<keyword evidence="8" id="KW-1185">Reference proteome</keyword>
<sequence>MTSDELDWLVYSYLEESGSSPPLVGFPSPLAPILLTPNHAGYHHTSFSLLHESSLAGPSTSSSTSASSTQPNGRGPPPSHPNPVMNHVVPPGHLVRLLQKGLLYLEAEAKYRGDPPEPAPRLVGYPIPSALPLPPLPKHKPKPAPPAPTPSPAAKPASTTPPASAAATTSTDAPAPAPALKDKGKGKEKEGAAAPATSVPEKDKEKPASAAAGNKRKGSDREDGGSEGKRPRTASGEATASGAGAGKRKGKEKEKEREVNGKGKEKEKLLQPASEDVAMEDIEEGEIAPTPARGGKAKEKAQEKERPKERDEPPQRAKAAKERDRTEPAALPSASTSSKRPTSSTTAASASATSSTAVNSSTSAANPLKRSVSPVVSRKPKPTPSDSTSITNAAPAPPPVPASSAPTSSGPAKIRITTTTRAVSTPTSPTHATAAEKRRAGSEGDELNARKERERERERERLLKVKMEEGEGGMKPPSSGAIAAAGRAKEKEKEREREREKEREKEKEKEKEKEREKDKALKMAEVDMTKVNKISQDDKRVIKLRGHTVAKVQPCAFNSKVPSLLATGGGDSTCRIWDVPSSSSAGQTILKEHTICKHASAQRRSDVAAVAWDPSGSLLATGSEDGIARIWTPSGDLHLVLSMHQRAIFSLKWSPNGTLLLTGSLDSTVCLWELSSGKVRQQYSTHGDSVLDVDWNDDSTFASASMDKTGLEAHQLEFERTSVFSTSRASPVHRFRGHRDEVNVVKFSPCGTLVASCSDDHTVRIWSLRNLPALNVAHKPVKKGDQARQIDDEDHGGVFVLEGHESDVHQIAWMPGCGREGAEGNRLIASCSFDHTAKLWDADAGTCLYTFARHSDYVYSIAFEPTLGRFLATGSNDGTVEVWRIEDRALVVEYQNSAPVYELTWHPHGTQLAVCGHAEDVAVIPLDSTPSE</sequence>
<dbReference type="SUPFAM" id="SSF50998">
    <property type="entry name" value="Quinoprotein alcohol dehydrogenase-like"/>
    <property type="match status" value="1"/>
</dbReference>
<keyword evidence="4" id="KW-0539">Nucleus</keyword>
<feature type="compositionally biased region" description="Low complexity" evidence="6">
    <location>
        <begin position="402"/>
        <end position="433"/>
    </location>
</feature>
<dbReference type="InterPro" id="IPR045183">
    <property type="entry name" value="Ebi-like"/>
</dbReference>
<feature type="compositionally biased region" description="Low complexity" evidence="6">
    <location>
        <begin position="53"/>
        <end position="69"/>
    </location>
</feature>
<dbReference type="Gene3D" id="2.130.10.10">
    <property type="entry name" value="YVTN repeat-like/Quinoprotein amine dehydrogenase"/>
    <property type="match status" value="1"/>
</dbReference>
<feature type="repeat" description="WD" evidence="5">
    <location>
        <begin position="563"/>
        <end position="587"/>
    </location>
</feature>
<evidence type="ECO:0000256" key="5">
    <source>
        <dbReference type="PROSITE-ProRule" id="PRU00221"/>
    </source>
</evidence>
<feature type="repeat" description="WD" evidence="5">
    <location>
        <begin position="851"/>
        <end position="893"/>
    </location>
</feature>
<evidence type="ECO:0000256" key="2">
    <source>
        <dbReference type="ARBA" id="ARBA00022574"/>
    </source>
</evidence>
<evidence type="ECO:0000256" key="6">
    <source>
        <dbReference type="SAM" id="MobiDB-lite"/>
    </source>
</evidence>
<evidence type="ECO:0000313" key="8">
    <source>
        <dbReference type="Proteomes" id="UP000243876"/>
    </source>
</evidence>
<dbReference type="PROSITE" id="PS50082">
    <property type="entry name" value="WD_REPEATS_2"/>
    <property type="match status" value="6"/>
</dbReference>
<dbReference type="PANTHER" id="PTHR22846">
    <property type="entry name" value="WD40 REPEAT PROTEIN"/>
    <property type="match status" value="1"/>
</dbReference>
<dbReference type="Proteomes" id="UP000243876">
    <property type="component" value="Unassembled WGS sequence"/>
</dbReference>